<keyword evidence="15" id="KW-1185">Reference proteome</keyword>
<evidence type="ECO:0000256" key="9">
    <source>
        <dbReference type="SAM" id="MobiDB-lite"/>
    </source>
</evidence>
<keyword evidence="6 10" id="KW-0472">Membrane</keyword>
<feature type="non-terminal residue" evidence="14">
    <location>
        <position position="428"/>
    </location>
</feature>
<dbReference type="EMBL" id="PGOL01002093">
    <property type="protein sequence ID" value="PKI50626.1"/>
    <property type="molecule type" value="Genomic_DNA"/>
</dbReference>
<keyword evidence="5 10" id="KW-1133">Transmembrane helix</keyword>
<dbReference type="InterPro" id="IPR032675">
    <property type="entry name" value="LRR_dom_sf"/>
</dbReference>
<evidence type="ECO:0000256" key="6">
    <source>
        <dbReference type="ARBA" id="ARBA00023136"/>
    </source>
</evidence>
<dbReference type="PANTHER" id="PTHR46084:SF1">
    <property type="entry name" value="PROTEIN MALE DISCOVERER 2"/>
    <property type="match status" value="1"/>
</dbReference>
<feature type="compositionally biased region" description="Polar residues" evidence="9">
    <location>
        <begin position="305"/>
        <end position="316"/>
    </location>
</feature>
<evidence type="ECO:0000256" key="3">
    <source>
        <dbReference type="ARBA" id="ARBA00022729"/>
    </source>
</evidence>
<evidence type="ECO:0000256" key="5">
    <source>
        <dbReference type="ARBA" id="ARBA00022989"/>
    </source>
</evidence>
<feature type="transmembrane region" description="Helical" evidence="10">
    <location>
        <begin position="325"/>
        <end position="347"/>
    </location>
</feature>
<name>A0A2I0J4F6_PUNGR</name>
<sequence>MGVRWNPLGFRLPVYLVLVILISQIQCYWTVNPEGLALLEFKAGIYSDPYDVLANWDPNHDDPCRWSGVWCNNGEVHILDLSGLSLKGIISPGLGKLSQLRSLLLGKNRFFDNIPKEIGNLTELEVLDLRDNNLSGTIPAELGGLLSLKCLLLEGSIPIKLDGLSLPSEWQFDEHLTPRSSTKAGGINRKFGHCIWQSRLRQQKRAEASTSEASSCENIAVDSSESRVAQNLQSETNVNVLRRKLLEDSSNLEAPPASVGSTEVSSVLVTRSSGAFPAVPSGNKAHSPSPSPPLGPSPPHKNNNHADSVNQHHAQHQPQSNSWKYIAIITPSIAFLCLIALGICFMCQRKGAKTIAPWKTGISGQLQKAFVTGVPKLNRPELETACEDFSNIISTLDGSIVYKGTLSSGVEIAVTSTSVSSLKDWGPN</sequence>
<evidence type="ECO:0000256" key="4">
    <source>
        <dbReference type="ARBA" id="ARBA00022737"/>
    </source>
</evidence>
<feature type="signal peptide" evidence="11">
    <location>
        <begin position="1"/>
        <end position="27"/>
    </location>
</feature>
<feature type="compositionally biased region" description="Pro residues" evidence="9">
    <location>
        <begin position="289"/>
        <end position="299"/>
    </location>
</feature>
<evidence type="ECO:0000256" key="8">
    <source>
        <dbReference type="ARBA" id="ARBA00046288"/>
    </source>
</evidence>
<dbReference type="FunFam" id="3.80.10.10:FF:000129">
    <property type="entry name" value="Leucine-rich repeat receptor-like kinase"/>
    <property type="match status" value="1"/>
</dbReference>
<evidence type="ECO:0000259" key="12">
    <source>
        <dbReference type="Pfam" id="PF08263"/>
    </source>
</evidence>
<gene>
    <name evidence="14" type="ORF">CRG98_029013</name>
</gene>
<keyword evidence="3 11" id="KW-0732">Signal</keyword>
<comment type="caution">
    <text evidence="14">The sequence shown here is derived from an EMBL/GenBank/DDBJ whole genome shotgun (WGS) entry which is preliminary data.</text>
</comment>
<dbReference type="InterPro" id="IPR055414">
    <property type="entry name" value="LRR_R13L4/SHOC2-like"/>
</dbReference>
<comment type="subcellular location">
    <subcellularLocation>
        <location evidence="8">Endomembrane system</location>
        <topology evidence="8">Single-pass type I membrane protein</topology>
    </subcellularLocation>
</comment>
<evidence type="ECO:0000259" key="13">
    <source>
        <dbReference type="Pfam" id="PF23598"/>
    </source>
</evidence>
<dbReference type="Pfam" id="PF23598">
    <property type="entry name" value="LRR_14"/>
    <property type="match status" value="1"/>
</dbReference>
<dbReference type="GO" id="GO:0012505">
    <property type="term" value="C:endomembrane system"/>
    <property type="evidence" value="ECO:0007669"/>
    <property type="project" value="UniProtKB-SubCell"/>
</dbReference>
<dbReference type="Pfam" id="PF08263">
    <property type="entry name" value="LRRNT_2"/>
    <property type="match status" value="1"/>
</dbReference>
<dbReference type="Proteomes" id="UP000233551">
    <property type="component" value="Unassembled WGS sequence"/>
</dbReference>
<dbReference type="InterPro" id="IPR013210">
    <property type="entry name" value="LRR_N_plant-typ"/>
</dbReference>
<evidence type="ECO:0000256" key="7">
    <source>
        <dbReference type="ARBA" id="ARBA00023170"/>
    </source>
</evidence>
<feature type="domain" description="Disease resistance R13L4/SHOC-2-like LRR" evidence="13">
    <location>
        <begin position="77"/>
        <end position="156"/>
    </location>
</feature>
<dbReference type="Gene3D" id="3.80.10.10">
    <property type="entry name" value="Ribonuclease Inhibitor"/>
    <property type="match status" value="1"/>
</dbReference>
<dbReference type="SUPFAM" id="SSF52058">
    <property type="entry name" value="L domain-like"/>
    <property type="match status" value="1"/>
</dbReference>
<feature type="domain" description="Leucine-rich repeat-containing N-terminal plant-type" evidence="12">
    <location>
        <begin position="32"/>
        <end position="72"/>
    </location>
</feature>
<proteinExistence type="predicted"/>
<evidence type="ECO:0000256" key="2">
    <source>
        <dbReference type="ARBA" id="ARBA00022692"/>
    </source>
</evidence>
<keyword evidence="7" id="KW-0675">Receptor</keyword>
<feature type="region of interest" description="Disordered" evidence="9">
    <location>
        <begin position="206"/>
        <end position="231"/>
    </location>
</feature>
<feature type="region of interest" description="Disordered" evidence="9">
    <location>
        <begin position="277"/>
        <end position="316"/>
    </location>
</feature>
<keyword evidence="2 10" id="KW-0812">Transmembrane</keyword>
<feature type="compositionally biased region" description="Low complexity" evidence="9">
    <location>
        <begin position="208"/>
        <end position="217"/>
    </location>
</feature>
<accession>A0A2I0J4F6</accession>
<evidence type="ECO:0000256" key="1">
    <source>
        <dbReference type="ARBA" id="ARBA00022614"/>
    </source>
</evidence>
<feature type="compositionally biased region" description="Polar residues" evidence="9">
    <location>
        <begin position="221"/>
        <end position="231"/>
    </location>
</feature>
<keyword evidence="1" id="KW-0433">Leucine-rich repeat</keyword>
<evidence type="ECO:0000313" key="15">
    <source>
        <dbReference type="Proteomes" id="UP000233551"/>
    </source>
</evidence>
<feature type="chain" id="PRO_5014173620" evidence="11">
    <location>
        <begin position="28"/>
        <end position="428"/>
    </location>
</feature>
<evidence type="ECO:0000256" key="11">
    <source>
        <dbReference type="SAM" id="SignalP"/>
    </source>
</evidence>
<organism evidence="14 15">
    <name type="scientific">Punica granatum</name>
    <name type="common">Pomegranate</name>
    <dbReference type="NCBI Taxonomy" id="22663"/>
    <lineage>
        <taxon>Eukaryota</taxon>
        <taxon>Viridiplantae</taxon>
        <taxon>Streptophyta</taxon>
        <taxon>Embryophyta</taxon>
        <taxon>Tracheophyta</taxon>
        <taxon>Spermatophyta</taxon>
        <taxon>Magnoliopsida</taxon>
        <taxon>eudicotyledons</taxon>
        <taxon>Gunneridae</taxon>
        <taxon>Pentapetalae</taxon>
        <taxon>rosids</taxon>
        <taxon>malvids</taxon>
        <taxon>Myrtales</taxon>
        <taxon>Lythraceae</taxon>
        <taxon>Punica</taxon>
    </lineage>
</organism>
<dbReference type="AlphaFoldDB" id="A0A2I0J4F6"/>
<protein>
    <submittedName>
        <fullName evidence="14">Uncharacterized protein</fullName>
    </submittedName>
</protein>
<reference evidence="14 15" key="1">
    <citation type="submission" date="2017-11" db="EMBL/GenBank/DDBJ databases">
        <title>De-novo sequencing of pomegranate (Punica granatum L.) genome.</title>
        <authorList>
            <person name="Akparov Z."/>
            <person name="Amiraslanov A."/>
            <person name="Hajiyeva S."/>
            <person name="Abbasov M."/>
            <person name="Kaur K."/>
            <person name="Hamwieh A."/>
            <person name="Solovyev V."/>
            <person name="Salamov A."/>
            <person name="Braich B."/>
            <person name="Kosarev P."/>
            <person name="Mahmoud A."/>
            <person name="Hajiyev E."/>
            <person name="Babayeva S."/>
            <person name="Izzatullayeva V."/>
            <person name="Mammadov A."/>
            <person name="Mammadov A."/>
            <person name="Sharifova S."/>
            <person name="Ojaghi J."/>
            <person name="Eynullazada K."/>
            <person name="Bayramov B."/>
            <person name="Abdulazimova A."/>
            <person name="Shahmuradov I."/>
        </authorList>
    </citation>
    <scope>NUCLEOTIDE SEQUENCE [LARGE SCALE GENOMIC DNA]</scope>
    <source>
        <strain evidence="15">cv. AG2017</strain>
        <tissue evidence="14">Leaf</tissue>
    </source>
</reference>
<dbReference type="PANTHER" id="PTHR46084">
    <property type="entry name" value="PROTEIN MALE DISCOVERER 2"/>
    <property type="match status" value="1"/>
</dbReference>
<keyword evidence="4" id="KW-0677">Repeat</keyword>
<evidence type="ECO:0000313" key="14">
    <source>
        <dbReference type="EMBL" id="PKI50626.1"/>
    </source>
</evidence>
<evidence type="ECO:0000256" key="10">
    <source>
        <dbReference type="SAM" id="Phobius"/>
    </source>
</evidence>
<dbReference type="STRING" id="22663.A0A2I0J4F6"/>